<dbReference type="OrthoDB" id="9972904at2759"/>
<dbReference type="AlphaFoldDB" id="A0A6A4WQ51"/>
<feature type="disulfide bond" evidence="6">
    <location>
        <begin position="155"/>
        <end position="175"/>
    </location>
</feature>
<comment type="similarity">
    <text evidence="2 7">Belongs to the tetraspanin (TM4SF) family.</text>
</comment>
<evidence type="ECO:0000256" key="2">
    <source>
        <dbReference type="ARBA" id="ARBA00006840"/>
    </source>
</evidence>
<dbReference type="PRINTS" id="PR00259">
    <property type="entry name" value="TMFOUR"/>
</dbReference>
<organism evidence="8 9">
    <name type="scientific">Amphibalanus amphitrite</name>
    <name type="common">Striped barnacle</name>
    <name type="synonym">Balanus amphitrite</name>
    <dbReference type="NCBI Taxonomy" id="1232801"/>
    <lineage>
        <taxon>Eukaryota</taxon>
        <taxon>Metazoa</taxon>
        <taxon>Ecdysozoa</taxon>
        <taxon>Arthropoda</taxon>
        <taxon>Crustacea</taxon>
        <taxon>Multicrustacea</taxon>
        <taxon>Cirripedia</taxon>
        <taxon>Thoracica</taxon>
        <taxon>Thoracicalcarea</taxon>
        <taxon>Balanomorpha</taxon>
        <taxon>Balanoidea</taxon>
        <taxon>Balanidae</taxon>
        <taxon>Amphibalaninae</taxon>
        <taxon>Amphibalanus</taxon>
    </lineage>
</organism>
<dbReference type="GO" id="GO:0005886">
    <property type="term" value="C:plasma membrane"/>
    <property type="evidence" value="ECO:0007669"/>
    <property type="project" value="TreeGrafter"/>
</dbReference>
<dbReference type="InterPro" id="IPR000301">
    <property type="entry name" value="Tetraspanin_animals"/>
</dbReference>
<keyword evidence="4 7" id="KW-1133">Transmembrane helix</keyword>
<dbReference type="PIRSF" id="PIRSF002419">
    <property type="entry name" value="Tetraspanin"/>
    <property type="match status" value="1"/>
</dbReference>
<evidence type="ECO:0000256" key="1">
    <source>
        <dbReference type="ARBA" id="ARBA00004141"/>
    </source>
</evidence>
<feature type="transmembrane region" description="Helical" evidence="7">
    <location>
        <begin position="64"/>
        <end position="85"/>
    </location>
</feature>
<evidence type="ECO:0000313" key="9">
    <source>
        <dbReference type="Proteomes" id="UP000440578"/>
    </source>
</evidence>
<evidence type="ECO:0000256" key="6">
    <source>
        <dbReference type="PIRSR" id="PIRSR002419-1"/>
    </source>
</evidence>
<evidence type="ECO:0000256" key="4">
    <source>
        <dbReference type="ARBA" id="ARBA00022989"/>
    </source>
</evidence>
<evidence type="ECO:0000256" key="3">
    <source>
        <dbReference type="ARBA" id="ARBA00022692"/>
    </source>
</evidence>
<dbReference type="InterPro" id="IPR008952">
    <property type="entry name" value="Tetraspanin_EC2_sf"/>
</dbReference>
<keyword evidence="9" id="KW-1185">Reference proteome</keyword>
<feature type="transmembrane region" description="Helical" evidence="7">
    <location>
        <begin position="20"/>
        <end position="44"/>
    </location>
</feature>
<name>A0A6A4WQ51_AMPAM</name>
<evidence type="ECO:0000256" key="5">
    <source>
        <dbReference type="ARBA" id="ARBA00023136"/>
    </source>
</evidence>
<dbReference type="PANTHER" id="PTHR19282">
    <property type="entry name" value="TETRASPANIN"/>
    <property type="match status" value="1"/>
</dbReference>
<dbReference type="Gene3D" id="1.10.1450.10">
    <property type="entry name" value="Tetraspanin"/>
    <property type="match status" value="1"/>
</dbReference>
<dbReference type="Proteomes" id="UP000440578">
    <property type="component" value="Unassembled WGS sequence"/>
</dbReference>
<dbReference type="Pfam" id="PF00335">
    <property type="entry name" value="Tetraspanin"/>
    <property type="match status" value="1"/>
</dbReference>
<dbReference type="EMBL" id="VIIS01000813">
    <property type="protein sequence ID" value="KAF0304772.1"/>
    <property type="molecule type" value="Genomic_DNA"/>
</dbReference>
<dbReference type="InterPro" id="IPR018499">
    <property type="entry name" value="Tetraspanin/Peripherin"/>
</dbReference>
<feature type="transmembrane region" description="Helical" evidence="7">
    <location>
        <begin position="92"/>
        <end position="115"/>
    </location>
</feature>
<comment type="caution">
    <text evidence="8">The sequence shown here is derived from an EMBL/GenBank/DDBJ whole genome shotgun (WGS) entry which is preliminary data.</text>
</comment>
<gene>
    <name evidence="8" type="primary">Tspan6</name>
    <name evidence="8" type="ORF">FJT64_023493</name>
</gene>
<reference evidence="8 9" key="1">
    <citation type="submission" date="2019-07" db="EMBL/GenBank/DDBJ databases">
        <title>Draft genome assembly of a fouling barnacle, Amphibalanus amphitrite (Darwin, 1854): The first reference genome for Thecostraca.</title>
        <authorList>
            <person name="Kim W."/>
        </authorList>
    </citation>
    <scope>NUCLEOTIDE SEQUENCE [LARGE SCALE GENOMIC DNA]</scope>
    <source>
        <strain evidence="8">SNU_AA5</strain>
        <tissue evidence="8">Soma without cirri and trophi</tissue>
    </source>
</reference>
<dbReference type="SUPFAM" id="SSF48652">
    <property type="entry name" value="Tetraspanin"/>
    <property type="match status" value="1"/>
</dbReference>
<proteinExistence type="inferred from homology"/>
<accession>A0A6A4WQ51</accession>
<evidence type="ECO:0000256" key="7">
    <source>
        <dbReference type="RuleBase" id="RU361218"/>
    </source>
</evidence>
<keyword evidence="3 7" id="KW-0812">Transmembrane</keyword>
<keyword evidence="6" id="KW-1015">Disulfide bond</keyword>
<comment type="caution">
    <text evidence="7">Lacks conserved residue(s) required for the propagation of feature annotation.</text>
</comment>
<keyword evidence="5 7" id="KW-0472">Membrane</keyword>
<comment type="subcellular location">
    <subcellularLocation>
        <location evidence="1 7">Membrane</location>
        <topology evidence="1 7">Multi-pass membrane protein</topology>
    </subcellularLocation>
</comment>
<evidence type="ECO:0000313" key="8">
    <source>
        <dbReference type="EMBL" id="KAF0304772.1"/>
    </source>
</evidence>
<sequence length="213" mass="23549">MCTKCVPDGRRENGYRVLALYPAVTAPPLPQISGIVILGIGIWIQISLDKYVEVSPEFSDSVPYVFIASGGLIILLGTFACCCTVKTQPVLLYIYSFFLLLVFFIVLAAGISAYAHRQKIVEVFQDGLRNGLKEYDVDKDKKEAIDFIQSTLHCCGINGTTDWNSTPSARSPDSCCARWNEDNTCVVVYHNVIGIVLACMLAKNAKRAHYQQV</sequence>
<protein>
    <recommendedName>
        <fullName evidence="7">Tetraspanin</fullName>
    </recommendedName>
</protein>
<dbReference type="PANTHER" id="PTHR19282:SF252">
    <property type="entry name" value="TETRASPANIN"/>
    <property type="match status" value="1"/>
</dbReference>